<evidence type="ECO:0000259" key="2">
    <source>
        <dbReference type="PROSITE" id="PS50943"/>
    </source>
</evidence>
<keyword evidence="1" id="KW-0238">DNA-binding</keyword>
<dbReference type="Proteomes" id="UP001319882">
    <property type="component" value="Unassembled WGS sequence"/>
</dbReference>
<dbReference type="Pfam" id="PF13560">
    <property type="entry name" value="HTH_31"/>
    <property type="match status" value="1"/>
</dbReference>
<dbReference type="CDD" id="cd00093">
    <property type="entry name" value="HTH_XRE"/>
    <property type="match status" value="1"/>
</dbReference>
<sequence>MDSTSLATLGRHLQTLRQDRALSLSQLACAAGIAKSNLSRLEQGSGNPTLDTLWRLAVQLHVPFGTLVAPVSVLLGEEDGVQVRLIDQGQDSPQVDVYWMRCDAHTERRAEAHTPGARERLTLVSGTLEAGPEGETRWLSPGQSLTFAADTPHLYRTAELTATLILTITYDPEESVP</sequence>
<dbReference type="CDD" id="cd02209">
    <property type="entry name" value="cupin_XRE_C"/>
    <property type="match status" value="1"/>
</dbReference>
<name>A0ABS8DR69_9GAMM</name>
<dbReference type="PANTHER" id="PTHR46797">
    <property type="entry name" value="HTH-TYPE TRANSCRIPTIONAL REGULATOR"/>
    <property type="match status" value="1"/>
</dbReference>
<organism evidence="3 4">
    <name type="scientific">Vreelandella malpeensis</name>
    <dbReference type="NCBI Taxonomy" id="1172368"/>
    <lineage>
        <taxon>Bacteria</taxon>
        <taxon>Pseudomonadati</taxon>
        <taxon>Pseudomonadota</taxon>
        <taxon>Gammaproteobacteria</taxon>
        <taxon>Oceanospirillales</taxon>
        <taxon>Halomonadaceae</taxon>
        <taxon>Vreelandella</taxon>
    </lineage>
</organism>
<proteinExistence type="predicted"/>
<evidence type="ECO:0000256" key="1">
    <source>
        <dbReference type="ARBA" id="ARBA00023125"/>
    </source>
</evidence>
<dbReference type="SUPFAM" id="SSF47413">
    <property type="entry name" value="lambda repressor-like DNA-binding domains"/>
    <property type="match status" value="1"/>
</dbReference>
<dbReference type="InterPro" id="IPR011051">
    <property type="entry name" value="RmlC_Cupin_sf"/>
</dbReference>
<dbReference type="EMBL" id="WHVL01000002">
    <property type="protein sequence ID" value="MCB8888794.1"/>
    <property type="molecule type" value="Genomic_DNA"/>
</dbReference>
<dbReference type="PANTHER" id="PTHR46797:SF1">
    <property type="entry name" value="METHYLPHOSPHONATE SYNTHASE"/>
    <property type="match status" value="1"/>
</dbReference>
<dbReference type="SMART" id="SM00530">
    <property type="entry name" value="HTH_XRE"/>
    <property type="match status" value="1"/>
</dbReference>
<protein>
    <submittedName>
        <fullName evidence="3">Helix-turn-helix transcriptional regulator</fullName>
    </submittedName>
</protein>
<accession>A0ABS8DR69</accession>
<dbReference type="Gene3D" id="1.10.260.40">
    <property type="entry name" value="lambda repressor-like DNA-binding domains"/>
    <property type="match status" value="1"/>
</dbReference>
<dbReference type="InterPro" id="IPR001387">
    <property type="entry name" value="Cro/C1-type_HTH"/>
</dbReference>
<evidence type="ECO:0000313" key="4">
    <source>
        <dbReference type="Proteomes" id="UP001319882"/>
    </source>
</evidence>
<feature type="domain" description="HTH cro/C1-type" evidence="2">
    <location>
        <begin position="13"/>
        <end position="67"/>
    </location>
</feature>
<dbReference type="InterPro" id="IPR010982">
    <property type="entry name" value="Lambda_DNA-bd_dom_sf"/>
</dbReference>
<dbReference type="InterPro" id="IPR050807">
    <property type="entry name" value="TransReg_Diox_bact_type"/>
</dbReference>
<dbReference type="Gene3D" id="2.60.120.10">
    <property type="entry name" value="Jelly Rolls"/>
    <property type="match status" value="1"/>
</dbReference>
<dbReference type="InterPro" id="IPR014710">
    <property type="entry name" value="RmlC-like_jellyroll"/>
</dbReference>
<keyword evidence="4" id="KW-1185">Reference proteome</keyword>
<reference evidence="3 4" key="1">
    <citation type="journal article" date="2021" name="Sci. Rep.">
        <title>Genome analysis of a halophilic bacterium Halomonas malpeensis YU-PRIM-29(T) reveals its exopolysaccharide and pigment producing capabilities.</title>
        <authorList>
            <person name="Athmika"/>
            <person name="Ghate S.D."/>
            <person name="Arun A.B."/>
            <person name="Rao S.S."/>
            <person name="Kumar S.T.A."/>
            <person name="Kandiyil M.K."/>
            <person name="Saptami K."/>
            <person name="Rekha P.D."/>
        </authorList>
    </citation>
    <scope>NUCLEOTIDE SEQUENCE [LARGE SCALE GENOMIC DNA]</scope>
    <source>
        <strain evidence="4">prim 29</strain>
    </source>
</reference>
<gene>
    <name evidence="3" type="ORF">GEV37_06650</name>
</gene>
<dbReference type="SUPFAM" id="SSF51182">
    <property type="entry name" value="RmlC-like cupins"/>
    <property type="match status" value="1"/>
</dbReference>
<comment type="caution">
    <text evidence="3">The sequence shown here is derived from an EMBL/GenBank/DDBJ whole genome shotgun (WGS) entry which is preliminary data.</text>
</comment>
<evidence type="ECO:0000313" key="3">
    <source>
        <dbReference type="EMBL" id="MCB8888794.1"/>
    </source>
</evidence>
<dbReference type="PROSITE" id="PS50943">
    <property type="entry name" value="HTH_CROC1"/>
    <property type="match status" value="1"/>
</dbReference>
<dbReference type="RefSeq" id="WP_227389457.1">
    <property type="nucleotide sequence ID" value="NZ_JBHSCJ010000010.1"/>
</dbReference>